<evidence type="ECO:0000259" key="4">
    <source>
        <dbReference type="Pfam" id="PF01494"/>
    </source>
</evidence>
<dbReference type="Gene3D" id="3.40.30.120">
    <property type="match status" value="1"/>
</dbReference>
<dbReference type="GO" id="GO:0071949">
    <property type="term" value="F:FAD binding"/>
    <property type="evidence" value="ECO:0007669"/>
    <property type="project" value="InterPro"/>
</dbReference>
<keyword evidence="5" id="KW-0560">Oxidoreductase</keyword>
<sequence>MTDVEVIIVGAGPTGLMLAAELRLAGASPLVLERRPEQGKTPKAHGLSGQILDLLKYRGLLDRVHEALTEHVPAHRFPFGGVHVDLTRFEEPPLKAVPLRQQTLERLLEDHATGLGAEVRRGHEVTGVSQDGESVTAEVRGPDGPYQVTARYLVGCDGGRSPIRALAGIPFPGTTYPEVNWIGQVSIPEGLTVHDDGDIETPELGRIKAGFTRTDAGVFALGSLTPGILFIQTTEDDAGEVDDDMPMTLTELGDSIRRVLGADVPLGDPVRLSRYQFSARQAERYREGRILLAGDAAHLLPSTGTAINVGMSDSVNLAWKLAAELQGRAPEGLLDTYHAERHAAGARALVQSQAQVALRRGHDEAAEALRTVFQELLDDEQAARRLSAHVAGTDLRYPAPGSGHALAGTFVPDFALETDEGTTSVGELLRSARPVLLDLAGRPELRDLAEGAGVDVRTAKADDRPADVLLIRPDGYVAWAGDTDADADGLREALSAWFGG</sequence>
<keyword evidence="6" id="KW-1185">Reference proteome</keyword>
<dbReference type="STRING" id="76021.BS329_33705"/>
<dbReference type="Gene3D" id="3.30.70.2450">
    <property type="match status" value="1"/>
</dbReference>
<evidence type="ECO:0000256" key="3">
    <source>
        <dbReference type="ARBA" id="ARBA00022827"/>
    </source>
</evidence>
<dbReference type="PRINTS" id="PR00420">
    <property type="entry name" value="RNGMNOXGNASE"/>
</dbReference>
<dbReference type="InterPro" id="IPR050641">
    <property type="entry name" value="RIFMO-like"/>
</dbReference>
<name>A0A1R0KI06_9PSEU</name>
<evidence type="ECO:0000256" key="2">
    <source>
        <dbReference type="ARBA" id="ARBA00022630"/>
    </source>
</evidence>
<comment type="caution">
    <text evidence="5">The sequence shown here is derived from an EMBL/GenBank/DDBJ whole genome shotgun (WGS) entry which is preliminary data.</text>
</comment>
<dbReference type="Pfam" id="PF21274">
    <property type="entry name" value="Rng_hyd_C"/>
    <property type="match status" value="1"/>
</dbReference>
<dbReference type="Proteomes" id="UP000187486">
    <property type="component" value="Unassembled WGS sequence"/>
</dbReference>
<dbReference type="EMBL" id="MQUQ01000020">
    <property type="protein sequence ID" value="OLZ45386.1"/>
    <property type="molecule type" value="Genomic_DNA"/>
</dbReference>
<dbReference type="PANTHER" id="PTHR43004">
    <property type="entry name" value="TRK SYSTEM POTASSIUM UPTAKE PROTEIN"/>
    <property type="match status" value="1"/>
</dbReference>
<organism evidence="5 6">
    <name type="scientific">Amycolatopsis coloradensis</name>
    <dbReference type="NCBI Taxonomy" id="76021"/>
    <lineage>
        <taxon>Bacteria</taxon>
        <taxon>Bacillati</taxon>
        <taxon>Actinomycetota</taxon>
        <taxon>Actinomycetes</taxon>
        <taxon>Pseudonocardiales</taxon>
        <taxon>Pseudonocardiaceae</taxon>
        <taxon>Amycolatopsis</taxon>
    </lineage>
</organism>
<dbReference type="GO" id="GO:0016709">
    <property type="term" value="F:oxidoreductase activity, acting on paired donors, with incorporation or reduction of molecular oxygen, NAD(P)H as one donor, and incorporation of one atom of oxygen"/>
    <property type="evidence" value="ECO:0007669"/>
    <property type="project" value="UniProtKB-ARBA"/>
</dbReference>
<comment type="cofactor">
    <cofactor evidence="1">
        <name>FAD</name>
        <dbReference type="ChEBI" id="CHEBI:57692"/>
    </cofactor>
</comment>
<proteinExistence type="predicted"/>
<dbReference type="OrthoDB" id="4141215at2"/>
<keyword evidence="5" id="KW-0503">Monooxygenase</keyword>
<feature type="domain" description="FAD-binding" evidence="4">
    <location>
        <begin position="3"/>
        <end position="349"/>
    </location>
</feature>
<dbReference type="Gene3D" id="3.50.50.60">
    <property type="entry name" value="FAD/NAD(P)-binding domain"/>
    <property type="match status" value="1"/>
</dbReference>
<dbReference type="RefSeq" id="WP_076166308.1">
    <property type="nucleotide sequence ID" value="NZ_JBEZVB010000008.1"/>
</dbReference>
<gene>
    <name evidence="5" type="ORF">BS329_33705</name>
</gene>
<dbReference type="Pfam" id="PF01494">
    <property type="entry name" value="FAD_binding_3"/>
    <property type="match status" value="1"/>
</dbReference>
<keyword evidence="3" id="KW-0274">FAD</keyword>
<protein>
    <submittedName>
        <fullName evidence="5">FAD-binding monooxygenase</fullName>
    </submittedName>
</protein>
<keyword evidence="2" id="KW-0285">Flavoprotein</keyword>
<dbReference type="AlphaFoldDB" id="A0A1R0KI06"/>
<dbReference type="InterPro" id="IPR036188">
    <property type="entry name" value="FAD/NAD-bd_sf"/>
</dbReference>
<evidence type="ECO:0000313" key="5">
    <source>
        <dbReference type="EMBL" id="OLZ45386.1"/>
    </source>
</evidence>
<accession>A0A1R0KI06</accession>
<dbReference type="PANTHER" id="PTHR43004:SF19">
    <property type="entry name" value="BINDING MONOOXYGENASE, PUTATIVE (JCVI)-RELATED"/>
    <property type="match status" value="1"/>
</dbReference>
<evidence type="ECO:0000313" key="6">
    <source>
        <dbReference type="Proteomes" id="UP000187486"/>
    </source>
</evidence>
<reference evidence="5 6" key="1">
    <citation type="submission" date="2016-01" db="EMBL/GenBank/DDBJ databases">
        <title>Amycolatopsis coloradensis genome sequencing and assembly.</title>
        <authorList>
            <person name="Mayilraj S."/>
        </authorList>
    </citation>
    <scope>NUCLEOTIDE SEQUENCE [LARGE SCALE GENOMIC DNA]</scope>
    <source>
        <strain evidence="5 6">DSM 44225</strain>
    </source>
</reference>
<dbReference type="SUPFAM" id="SSF51905">
    <property type="entry name" value="FAD/NAD(P)-binding domain"/>
    <property type="match status" value="1"/>
</dbReference>
<dbReference type="InterPro" id="IPR002938">
    <property type="entry name" value="FAD-bd"/>
</dbReference>
<evidence type="ECO:0000256" key="1">
    <source>
        <dbReference type="ARBA" id="ARBA00001974"/>
    </source>
</evidence>